<evidence type="ECO:0000256" key="6">
    <source>
        <dbReference type="ARBA" id="ARBA00023128"/>
    </source>
</evidence>
<dbReference type="PANTHER" id="PTHR13094:SF1">
    <property type="entry name" value="NADH DEHYDROGENASE [UBIQUINONE] 1 BETA SUBCOMPLEX SUBUNIT 10"/>
    <property type="match status" value="1"/>
</dbReference>
<evidence type="ECO:0000313" key="8">
    <source>
        <dbReference type="EMBL" id="PPQ68216.1"/>
    </source>
</evidence>
<reference evidence="8 9" key="1">
    <citation type="journal article" date="2018" name="Evol. Lett.">
        <title>Horizontal gene cluster transfer increased hallucinogenic mushroom diversity.</title>
        <authorList>
            <person name="Reynolds H.T."/>
            <person name="Vijayakumar V."/>
            <person name="Gluck-Thaler E."/>
            <person name="Korotkin H.B."/>
            <person name="Matheny P.B."/>
            <person name="Slot J.C."/>
        </authorList>
    </citation>
    <scope>NUCLEOTIDE SEQUENCE [LARGE SCALE GENOMIC DNA]</scope>
    <source>
        <strain evidence="8 9">SRW20</strain>
    </source>
</reference>
<keyword evidence="2" id="KW-0813">Transport</keyword>
<dbReference type="OrthoDB" id="10252718at2759"/>
<dbReference type="InParanoid" id="A0A409VPT6"/>
<keyword evidence="6" id="KW-0496">Mitochondrion</keyword>
<keyword evidence="5" id="KW-0249">Electron transport</keyword>
<comment type="subcellular location">
    <subcellularLocation>
        <location evidence="1">Mitochondrion inner membrane</location>
        <topology evidence="1">Peripheral membrane protein</topology>
        <orientation evidence="1">Matrix side</orientation>
    </subcellularLocation>
</comment>
<keyword evidence="9" id="KW-1185">Reference proteome</keyword>
<comment type="caution">
    <text evidence="8">The sequence shown here is derived from an EMBL/GenBank/DDBJ whole genome shotgun (WGS) entry which is preliminary data.</text>
</comment>
<accession>A0A409VPT6</accession>
<proteinExistence type="predicted"/>
<gene>
    <name evidence="8" type="ORF">CVT26_005749</name>
</gene>
<dbReference type="PANTHER" id="PTHR13094">
    <property type="entry name" value="NADH-UBIQUINONE OXIDOREDUCTASE PDSW SUBUNIT"/>
    <property type="match status" value="1"/>
</dbReference>
<keyword evidence="3" id="KW-0679">Respiratory chain</keyword>
<evidence type="ECO:0000256" key="2">
    <source>
        <dbReference type="ARBA" id="ARBA00022448"/>
    </source>
</evidence>
<evidence type="ECO:0000256" key="1">
    <source>
        <dbReference type="ARBA" id="ARBA00004443"/>
    </source>
</evidence>
<keyword evidence="7" id="KW-0472">Membrane</keyword>
<dbReference type="STRING" id="231916.A0A409VPT6"/>
<dbReference type="InterPro" id="IPR039993">
    <property type="entry name" value="NDUFB10"/>
</dbReference>
<protein>
    <recommendedName>
        <fullName evidence="10">NADH-ubiquinone oxidoreductase 12 kDa subunit</fullName>
    </recommendedName>
</protein>
<dbReference type="GO" id="GO:0005743">
    <property type="term" value="C:mitochondrial inner membrane"/>
    <property type="evidence" value="ECO:0007669"/>
    <property type="project" value="UniProtKB-SubCell"/>
</dbReference>
<organism evidence="8 9">
    <name type="scientific">Gymnopilus dilepis</name>
    <dbReference type="NCBI Taxonomy" id="231916"/>
    <lineage>
        <taxon>Eukaryota</taxon>
        <taxon>Fungi</taxon>
        <taxon>Dikarya</taxon>
        <taxon>Basidiomycota</taxon>
        <taxon>Agaricomycotina</taxon>
        <taxon>Agaricomycetes</taxon>
        <taxon>Agaricomycetidae</taxon>
        <taxon>Agaricales</taxon>
        <taxon>Agaricineae</taxon>
        <taxon>Hymenogastraceae</taxon>
        <taxon>Gymnopilus</taxon>
    </lineage>
</organism>
<evidence type="ECO:0000256" key="4">
    <source>
        <dbReference type="ARBA" id="ARBA00022792"/>
    </source>
</evidence>
<keyword evidence="4" id="KW-0999">Mitochondrion inner membrane</keyword>
<dbReference type="EMBL" id="NHYE01005600">
    <property type="protein sequence ID" value="PPQ68216.1"/>
    <property type="molecule type" value="Genomic_DNA"/>
</dbReference>
<evidence type="ECO:0000313" key="9">
    <source>
        <dbReference type="Proteomes" id="UP000284706"/>
    </source>
</evidence>
<evidence type="ECO:0000256" key="3">
    <source>
        <dbReference type="ARBA" id="ARBA00022660"/>
    </source>
</evidence>
<dbReference type="AlphaFoldDB" id="A0A409VPT6"/>
<evidence type="ECO:0000256" key="7">
    <source>
        <dbReference type="ARBA" id="ARBA00023136"/>
    </source>
</evidence>
<evidence type="ECO:0000256" key="5">
    <source>
        <dbReference type="ARBA" id="ARBA00022982"/>
    </source>
</evidence>
<evidence type="ECO:0008006" key="10">
    <source>
        <dbReference type="Google" id="ProtNLM"/>
    </source>
</evidence>
<dbReference type="Proteomes" id="UP000284706">
    <property type="component" value="Unassembled WGS sequence"/>
</dbReference>
<sequence>MAVDDALVTSIKGWIRADVGNIGKFEAREEALRESWVKSMEIRLVREELAKCHKAEGVNHYENCKWLSEKYLQLLRTNRVKGYKKIDV</sequence>
<name>A0A409VPT6_9AGAR</name>